<dbReference type="EMBL" id="CP060007">
    <property type="protein sequence ID" value="QNA42927.1"/>
    <property type="molecule type" value="Genomic_DNA"/>
</dbReference>
<dbReference type="Proteomes" id="UP000515344">
    <property type="component" value="Chromosome"/>
</dbReference>
<proteinExistence type="predicted"/>
<dbReference type="AlphaFoldDB" id="A0A7G5XBS4"/>
<organism evidence="1 2">
    <name type="scientific">Lacibacter sediminis</name>
    <dbReference type="NCBI Taxonomy" id="2760713"/>
    <lineage>
        <taxon>Bacteria</taxon>
        <taxon>Pseudomonadati</taxon>
        <taxon>Bacteroidota</taxon>
        <taxon>Chitinophagia</taxon>
        <taxon>Chitinophagales</taxon>
        <taxon>Chitinophagaceae</taxon>
        <taxon>Lacibacter</taxon>
    </lineage>
</organism>
<gene>
    <name evidence="1" type="ORF">H4075_12590</name>
</gene>
<accession>A0A7G5XBS4</accession>
<dbReference type="PROSITE" id="PS51257">
    <property type="entry name" value="PROKAR_LIPOPROTEIN"/>
    <property type="match status" value="1"/>
</dbReference>
<sequence>MKHVLFAFVAFTALTFSSCTGSKKTAQSNNPANGETGQRIHYAMLDQQTFALTTITSDESYGYSQNTAIKVGGVKESSGPFNERRFLNALLGPNGETITYMRRGSCCAFKTANGFNNVGLLDIYEVIYEGLDKPITLYINMYDYGELKAPKGFTYRK</sequence>
<name>A0A7G5XBS4_9BACT</name>
<evidence type="ECO:0000313" key="1">
    <source>
        <dbReference type="EMBL" id="QNA42927.1"/>
    </source>
</evidence>
<dbReference type="KEGG" id="lacs:H4075_12590"/>
<evidence type="ECO:0000313" key="2">
    <source>
        <dbReference type="Proteomes" id="UP000515344"/>
    </source>
</evidence>
<keyword evidence="2" id="KW-1185">Reference proteome</keyword>
<protein>
    <submittedName>
        <fullName evidence="1">2-dehydro-3-deoxyphosphooctonate aldolase</fullName>
    </submittedName>
</protein>
<dbReference type="RefSeq" id="WP_182801193.1">
    <property type="nucleotide sequence ID" value="NZ_CP060007.1"/>
</dbReference>
<reference evidence="2" key="1">
    <citation type="submission" date="2020-08" db="EMBL/GenBank/DDBJ databases">
        <title>Lacibacter sp. S13-6-6 genome sequencing.</title>
        <authorList>
            <person name="Jin L."/>
        </authorList>
    </citation>
    <scope>NUCLEOTIDE SEQUENCE [LARGE SCALE GENOMIC DNA]</scope>
    <source>
        <strain evidence="2">S13-6-6</strain>
    </source>
</reference>